<reference evidence="2 3" key="1">
    <citation type="submission" date="2015-04" db="EMBL/GenBank/DDBJ databases">
        <authorList>
            <person name="Syromyatnikov M.Y."/>
            <person name="Popov V.N."/>
        </authorList>
    </citation>
    <scope>NUCLEOTIDE SEQUENCE [LARGE SCALE GENOMIC DNA]</scope>
</reference>
<evidence type="ECO:0000313" key="2">
    <source>
        <dbReference type="EMBL" id="CRL07562.1"/>
    </source>
</evidence>
<feature type="region of interest" description="Disordered" evidence="1">
    <location>
        <begin position="1"/>
        <end position="55"/>
    </location>
</feature>
<gene>
    <name evidence="2" type="ORF">CLUMA_CG020527</name>
</gene>
<organism evidence="2 3">
    <name type="scientific">Clunio marinus</name>
    <dbReference type="NCBI Taxonomy" id="568069"/>
    <lineage>
        <taxon>Eukaryota</taxon>
        <taxon>Metazoa</taxon>
        <taxon>Ecdysozoa</taxon>
        <taxon>Arthropoda</taxon>
        <taxon>Hexapoda</taxon>
        <taxon>Insecta</taxon>
        <taxon>Pterygota</taxon>
        <taxon>Neoptera</taxon>
        <taxon>Endopterygota</taxon>
        <taxon>Diptera</taxon>
        <taxon>Nematocera</taxon>
        <taxon>Chironomoidea</taxon>
        <taxon>Chironomidae</taxon>
        <taxon>Clunio</taxon>
    </lineage>
</organism>
<sequence>MKGKQAKKSVQKAMLGRKNEIKKKELNDWETKQIEQEESKAQSNKNSRRRGKPEGLETLAELRRRTIGIREIKFFRVGDLIENFITQENAMENFFAKLFSVTIFSSEINIYLHGRLVRMFFLFFTLNETKGTQKSNKYSSTPTSQLQNSSQNKIGQKKEKNAPETRRS</sequence>
<protein>
    <submittedName>
        <fullName evidence="2">CLUMA_CG020527, isoform A</fullName>
    </submittedName>
</protein>
<dbReference type="Proteomes" id="UP000183832">
    <property type="component" value="Unassembled WGS sequence"/>
</dbReference>
<evidence type="ECO:0000256" key="1">
    <source>
        <dbReference type="SAM" id="MobiDB-lite"/>
    </source>
</evidence>
<dbReference type="AlphaFoldDB" id="A0A1J1J6G5"/>
<evidence type="ECO:0000313" key="3">
    <source>
        <dbReference type="Proteomes" id="UP000183832"/>
    </source>
</evidence>
<feature type="compositionally biased region" description="Polar residues" evidence="1">
    <location>
        <begin position="132"/>
        <end position="154"/>
    </location>
</feature>
<proteinExistence type="predicted"/>
<feature type="compositionally biased region" description="Basic residues" evidence="1">
    <location>
        <begin position="1"/>
        <end position="10"/>
    </location>
</feature>
<feature type="compositionally biased region" description="Basic and acidic residues" evidence="1">
    <location>
        <begin position="156"/>
        <end position="168"/>
    </location>
</feature>
<feature type="compositionally biased region" description="Basic and acidic residues" evidence="1">
    <location>
        <begin position="17"/>
        <end position="40"/>
    </location>
</feature>
<accession>A0A1J1J6G5</accession>
<name>A0A1J1J6G5_9DIPT</name>
<feature type="region of interest" description="Disordered" evidence="1">
    <location>
        <begin position="132"/>
        <end position="168"/>
    </location>
</feature>
<dbReference type="EMBL" id="CVRI01000072">
    <property type="protein sequence ID" value="CRL07562.1"/>
    <property type="molecule type" value="Genomic_DNA"/>
</dbReference>
<keyword evidence="3" id="KW-1185">Reference proteome</keyword>